<dbReference type="Proteomes" id="UP000028630">
    <property type="component" value="Unassembled WGS sequence"/>
</dbReference>
<name>A0A084ZNG6_9ENTR</name>
<dbReference type="SUPFAM" id="SSF46894">
    <property type="entry name" value="C-terminal effector domain of the bipartite response regulators"/>
    <property type="match status" value="1"/>
</dbReference>
<dbReference type="PROSITE" id="PS00622">
    <property type="entry name" value="HTH_LUXR_1"/>
    <property type="match status" value="1"/>
</dbReference>
<keyword evidence="6" id="KW-1185">Reference proteome</keyword>
<dbReference type="InterPro" id="IPR036388">
    <property type="entry name" value="WH-like_DNA-bd_sf"/>
</dbReference>
<dbReference type="CDD" id="cd06170">
    <property type="entry name" value="LuxR_C_like"/>
    <property type="match status" value="1"/>
</dbReference>
<dbReference type="PANTHER" id="PTHR44688:SF16">
    <property type="entry name" value="DNA-BINDING TRANSCRIPTIONAL ACTIVATOR DEVR_DOSR"/>
    <property type="match status" value="1"/>
</dbReference>
<evidence type="ECO:0000256" key="3">
    <source>
        <dbReference type="ARBA" id="ARBA00023163"/>
    </source>
</evidence>
<dbReference type="PROSITE" id="PS50043">
    <property type="entry name" value="HTH_LUXR_2"/>
    <property type="match status" value="1"/>
</dbReference>
<dbReference type="PANTHER" id="PTHR44688">
    <property type="entry name" value="DNA-BINDING TRANSCRIPTIONAL ACTIVATOR DEVR_DOSR"/>
    <property type="match status" value="1"/>
</dbReference>
<proteinExistence type="predicted"/>
<keyword evidence="1" id="KW-0805">Transcription regulation</keyword>
<dbReference type="EMBL" id="JMTB01000118">
    <property type="protein sequence ID" value="KFB99010.1"/>
    <property type="molecule type" value="Genomic_DNA"/>
</dbReference>
<dbReference type="SMART" id="SM00421">
    <property type="entry name" value="HTH_LUXR"/>
    <property type="match status" value="1"/>
</dbReference>
<dbReference type="Gene3D" id="1.10.10.10">
    <property type="entry name" value="Winged helix-like DNA-binding domain superfamily/Winged helix DNA-binding domain"/>
    <property type="match status" value="1"/>
</dbReference>
<evidence type="ECO:0000259" key="4">
    <source>
        <dbReference type="PROSITE" id="PS50043"/>
    </source>
</evidence>
<accession>A0A084ZNG6</accession>
<evidence type="ECO:0000256" key="1">
    <source>
        <dbReference type="ARBA" id="ARBA00023015"/>
    </source>
</evidence>
<dbReference type="GO" id="GO:0003677">
    <property type="term" value="F:DNA binding"/>
    <property type="evidence" value="ECO:0007669"/>
    <property type="project" value="UniProtKB-KW"/>
</dbReference>
<evidence type="ECO:0000256" key="2">
    <source>
        <dbReference type="ARBA" id="ARBA00023125"/>
    </source>
</evidence>
<keyword evidence="2" id="KW-0238">DNA-binding</keyword>
<sequence length="208" mass="23914">MKALYLGEKNLGSLGIISIIESNYKMSSVILKNIDKFIEEDSTDYYSIGIIDGRALHTSSSCNLKRLSQLISYPVLLLVEENQPWKKYLEQIQHIHGVIKRECEIGFFLNSINVIQDGGYCYSWSIHSLKNDISEVFNEEYYASSGLTRREMQILKMCLEGATNKEISGKLSRSEKTISAHKSNILRKLGIKRFPELFIRRHQNNLCQ</sequence>
<dbReference type="AlphaFoldDB" id="A0A084ZNG6"/>
<organism evidence="5 6">
    <name type="scientific">Trabulsiella guamensis ATCC 49490</name>
    <dbReference type="NCBI Taxonomy" id="1005994"/>
    <lineage>
        <taxon>Bacteria</taxon>
        <taxon>Pseudomonadati</taxon>
        <taxon>Pseudomonadota</taxon>
        <taxon>Gammaproteobacteria</taxon>
        <taxon>Enterobacterales</taxon>
        <taxon>Enterobacteriaceae</taxon>
        <taxon>Trabulsiella</taxon>
    </lineage>
</organism>
<evidence type="ECO:0000313" key="6">
    <source>
        <dbReference type="Proteomes" id="UP000028630"/>
    </source>
</evidence>
<dbReference type="eggNOG" id="COG2197">
    <property type="taxonomic scope" value="Bacteria"/>
</dbReference>
<gene>
    <name evidence="5" type="ORF">GTGU_04337</name>
</gene>
<reference evidence="6" key="1">
    <citation type="submission" date="2014-05" db="EMBL/GenBank/DDBJ databases">
        <title>ATOL: Assembling a taxonomically balanced genome-scale reconstruction of the evolutionary history of the Enterobacteriaceae.</title>
        <authorList>
            <person name="Plunkett G. III"/>
            <person name="Neeno-Eckwall E.C."/>
            <person name="Glasner J.D."/>
            <person name="Perna N.T."/>
        </authorList>
    </citation>
    <scope>NUCLEOTIDE SEQUENCE [LARGE SCALE GENOMIC DNA]</scope>
    <source>
        <strain evidence="6">ATCC 49490</strain>
    </source>
</reference>
<dbReference type="OrthoDB" id="6496320at2"/>
<dbReference type="GO" id="GO:0006355">
    <property type="term" value="P:regulation of DNA-templated transcription"/>
    <property type="evidence" value="ECO:0007669"/>
    <property type="project" value="InterPro"/>
</dbReference>
<keyword evidence="3" id="KW-0804">Transcription</keyword>
<dbReference type="PRINTS" id="PR00038">
    <property type="entry name" value="HTHLUXR"/>
</dbReference>
<dbReference type="InterPro" id="IPR000792">
    <property type="entry name" value="Tscrpt_reg_LuxR_C"/>
</dbReference>
<protein>
    <submittedName>
        <fullName evidence="5">LuxR family transcriptional regulator</fullName>
    </submittedName>
</protein>
<evidence type="ECO:0000313" key="5">
    <source>
        <dbReference type="EMBL" id="KFB99010.1"/>
    </source>
</evidence>
<dbReference type="Pfam" id="PF00196">
    <property type="entry name" value="GerE"/>
    <property type="match status" value="1"/>
</dbReference>
<comment type="caution">
    <text evidence="5">The sequence shown here is derived from an EMBL/GenBank/DDBJ whole genome shotgun (WGS) entry which is preliminary data.</text>
</comment>
<feature type="domain" description="HTH luxR-type" evidence="4">
    <location>
        <begin position="140"/>
        <end position="205"/>
    </location>
</feature>
<dbReference type="InterPro" id="IPR016032">
    <property type="entry name" value="Sig_transdc_resp-reg_C-effctor"/>
</dbReference>
<dbReference type="RefSeq" id="WP_051857417.1">
    <property type="nucleotide sequence ID" value="NZ_JMTB01000118.1"/>
</dbReference>